<name>A0A317YAT5_MAIZE</name>
<proteinExistence type="predicted"/>
<accession>A0A317YAT5</accession>
<comment type="caution">
    <text evidence="1">The sequence shown here is derived from an EMBL/GenBank/DDBJ whole genome shotgun (WGS) entry which is preliminary data.</text>
</comment>
<protein>
    <submittedName>
        <fullName evidence="1">Uncharacterized protein</fullName>
    </submittedName>
</protein>
<sequence length="23" mass="2739">MNRIPSDEAQITFISNYQMPGYY</sequence>
<dbReference type="Proteomes" id="UP000251960">
    <property type="component" value="Chromosome 1"/>
</dbReference>
<organism evidence="1">
    <name type="scientific">Zea mays</name>
    <name type="common">Maize</name>
    <dbReference type="NCBI Taxonomy" id="4577"/>
    <lineage>
        <taxon>Eukaryota</taxon>
        <taxon>Viridiplantae</taxon>
        <taxon>Streptophyta</taxon>
        <taxon>Embryophyta</taxon>
        <taxon>Tracheophyta</taxon>
        <taxon>Spermatophyta</taxon>
        <taxon>Magnoliopsida</taxon>
        <taxon>Liliopsida</taxon>
        <taxon>Poales</taxon>
        <taxon>Poaceae</taxon>
        <taxon>PACMAD clade</taxon>
        <taxon>Panicoideae</taxon>
        <taxon>Andropogonodae</taxon>
        <taxon>Andropogoneae</taxon>
        <taxon>Tripsacinae</taxon>
        <taxon>Zea</taxon>
    </lineage>
</organism>
<dbReference type="EMBL" id="NCVQ01000001">
    <property type="protein sequence ID" value="PWZ55777.1"/>
    <property type="molecule type" value="Genomic_DNA"/>
</dbReference>
<gene>
    <name evidence="1" type="ORF">Zm00014a_027543</name>
</gene>
<evidence type="ECO:0000313" key="1">
    <source>
        <dbReference type="EMBL" id="PWZ55777.1"/>
    </source>
</evidence>
<reference evidence="1" key="1">
    <citation type="journal article" date="2018" name="Nat. Genet.">
        <title>Extensive intraspecific gene order and gene structural variations between Mo17 and other maize genomes.</title>
        <authorList>
            <person name="Sun S."/>
            <person name="Zhou Y."/>
            <person name="Chen J."/>
            <person name="Shi J."/>
            <person name="Zhao H."/>
            <person name="Zhao H."/>
            <person name="Song W."/>
            <person name="Zhang M."/>
            <person name="Cui Y."/>
            <person name="Dong X."/>
            <person name="Liu H."/>
            <person name="Ma X."/>
            <person name="Jiao Y."/>
            <person name="Wang B."/>
            <person name="Wei X."/>
            <person name="Stein J.C."/>
            <person name="Glaubitz J.C."/>
            <person name="Lu F."/>
            <person name="Yu G."/>
            <person name="Liang C."/>
            <person name="Fengler K."/>
            <person name="Li B."/>
            <person name="Rafalski A."/>
            <person name="Schnable P.S."/>
            <person name="Ware D.H."/>
            <person name="Buckler E.S."/>
            <person name="Lai J."/>
        </authorList>
    </citation>
    <scope>NUCLEOTIDE SEQUENCE [LARGE SCALE GENOMIC DNA]</scope>
    <source>
        <tissue evidence="1">Seedling</tissue>
    </source>
</reference>
<dbReference type="AlphaFoldDB" id="A0A317YAT5"/>